<accession>A0ABS9D1E5</accession>
<dbReference type="RefSeq" id="WP_235310276.1">
    <property type="nucleotide sequence ID" value="NZ_JAKGAS010000001.1"/>
</dbReference>
<keyword evidence="3" id="KW-1185">Reference proteome</keyword>
<dbReference type="InterPro" id="IPR009956">
    <property type="entry name" value="Post-segregation_anti-tox_CcdA"/>
</dbReference>
<protein>
    <submittedName>
        <fullName evidence="2">Type II toxin-antitoxin system CcdA family antitoxin</fullName>
    </submittedName>
</protein>
<dbReference type="EMBL" id="JAKGAS010000001">
    <property type="protein sequence ID" value="MCF2946753.1"/>
    <property type="molecule type" value="Genomic_DNA"/>
</dbReference>
<evidence type="ECO:0000313" key="2">
    <source>
        <dbReference type="EMBL" id="MCF2946753.1"/>
    </source>
</evidence>
<evidence type="ECO:0000256" key="1">
    <source>
        <dbReference type="ARBA" id="ARBA00022649"/>
    </source>
</evidence>
<organism evidence="2 3">
    <name type="scientific">Paraglaciecola algarum</name>
    <dbReference type="NCBI Taxonomy" id="3050085"/>
    <lineage>
        <taxon>Bacteria</taxon>
        <taxon>Pseudomonadati</taxon>
        <taxon>Pseudomonadota</taxon>
        <taxon>Gammaproteobacteria</taxon>
        <taxon>Alteromonadales</taxon>
        <taxon>Alteromonadaceae</taxon>
        <taxon>Paraglaciecola</taxon>
    </lineage>
</organism>
<name>A0ABS9D1E5_9ALTE</name>
<comment type="caution">
    <text evidence="2">The sequence shown here is derived from an EMBL/GenBank/DDBJ whole genome shotgun (WGS) entry which is preliminary data.</text>
</comment>
<sequence length="60" mass="7198">MLQKTRELNINLSASLEQALKDKLKLVEAEKWKQENKQAISVYNQFVEDSRCFSEEYREF</sequence>
<gene>
    <name evidence="2" type="ORF">L0668_01425</name>
</gene>
<evidence type="ECO:0000313" key="3">
    <source>
        <dbReference type="Proteomes" id="UP001521137"/>
    </source>
</evidence>
<reference evidence="2 3" key="1">
    <citation type="submission" date="2022-01" db="EMBL/GenBank/DDBJ databases">
        <title>Paraglaciecola sp. G1-23.</title>
        <authorList>
            <person name="Jin M.S."/>
            <person name="Han D.M."/>
            <person name="Kim H.M."/>
            <person name="Jeon C.O."/>
        </authorList>
    </citation>
    <scope>NUCLEOTIDE SEQUENCE [LARGE SCALE GENOMIC DNA]</scope>
    <source>
        <strain evidence="2 3">G1-23</strain>
    </source>
</reference>
<dbReference type="Proteomes" id="UP001521137">
    <property type="component" value="Unassembled WGS sequence"/>
</dbReference>
<keyword evidence="1" id="KW-1277">Toxin-antitoxin system</keyword>
<proteinExistence type="predicted"/>
<dbReference type="Pfam" id="PF07362">
    <property type="entry name" value="CcdA"/>
    <property type="match status" value="1"/>
</dbReference>